<name>A0A822XLI0_NELNU</name>
<comment type="caution">
    <text evidence="1">The sequence shown here is derived from an EMBL/GenBank/DDBJ whole genome shotgun (WGS) entry which is preliminary data.</text>
</comment>
<dbReference type="EMBL" id="DUZY01000001">
    <property type="protein sequence ID" value="DAD19665.1"/>
    <property type="molecule type" value="Genomic_DNA"/>
</dbReference>
<organism evidence="1 2">
    <name type="scientific">Nelumbo nucifera</name>
    <name type="common">Sacred lotus</name>
    <dbReference type="NCBI Taxonomy" id="4432"/>
    <lineage>
        <taxon>Eukaryota</taxon>
        <taxon>Viridiplantae</taxon>
        <taxon>Streptophyta</taxon>
        <taxon>Embryophyta</taxon>
        <taxon>Tracheophyta</taxon>
        <taxon>Spermatophyta</taxon>
        <taxon>Magnoliopsida</taxon>
        <taxon>Proteales</taxon>
        <taxon>Nelumbonaceae</taxon>
        <taxon>Nelumbo</taxon>
    </lineage>
</organism>
<dbReference type="AlphaFoldDB" id="A0A822XLI0"/>
<proteinExistence type="predicted"/>
<accession>A0A822XLI0</accession>
<evidence type="ECO:0000313" key="2">
    <source>
        <dbReference type="Proteomes" id="UP000607653"/>
    </source>
</evidence>
<evidence type="ECO:0000313" key="1">
    <source>
        <dbReference type="EMBL" id="DAD19665.1"/>
    </source>
</evidence>
<reference evidence="1 2" key="1">
    <citation type="journal article" date="2020" name="Mol. Biol. Evol.">
        <title>Distinct Expression and Methylation Patterns for Genes with Different Fates following a Single Whole-Genome Duplication in Flowering Plants.</title>
        <authorList>
            <person name="Shi T."/>
            <person name="Rahmani R.S."/>
            <person name="Gugger P.F."/>
            <person name="Wang M."/>
            <person name="Li H."/>
            <person name="Zhang Y."/>
            <person name="Li Z."/>
            <person name="Wang Q."/>
            <person name="Van de Peer Y."/>
            <person name="Marchal K."/>
            <person name="Chen J."/>
        </authorList>
    </citation>
    <scope>NUCLEOTIDE SEQUENCE [LARGE SCALE GENOMIC DNA]</scope>
    <source>
        <tissue evidence="1">Leaf</tissue>
    </source>
</reference>
<keyword evidence="2" id="KW-1185">Reference proteome</keyword>
<gene>
    <name evidence="1" type="ORF">HUJ06_021128</name>
</gene>
<sequence length="126" mass="14076">MLTVSYVPNILMLLPRINLIAESGETSNGKFRVINGLKSIQMELSRDRMVMLQLGVFSEINLDNGNEASPPTLEIPLLTWHNYGLSNVGLSCYGTQATTKSFWSQIRVPPFKFLRVVGMTIGVFLQ</sequence>
<dbReference type="Proteomes" id="UP000607653">
    <property type="component" value="Unassembled WGS sequence"/>
</dbReference>
<protein>
    <submittedName>
        <fullName evidence="1">Uncharacterized protein</fullName>
    </submittedName>
</protein>